<dbReference type="PANTHER" id="PTHR33067">
    <property type="entry name" value="RNA-DIRECTED DNA POLYMERASE-RELATED"/>
    <property type="match status" value="1"/>
</dbReference>
<keyword evidence="3" id="KW-1185">Reference proteome</keyword>
<feature type="compositionally biased region" description="Basic and acidic residues" evidence="1">
    <location>
        <begin position="1"/>
        <end position="18"/>
    </location>
</feature>
<dbReference type="PANTHER" id="PTHR33067:SF9">
    <property type="entry name" value="RNA-DIRECTED DNA POLYMERASE"/>
    <property type="match status" value="1"/>
</dbReference>
<evidence type="ECO:0000313" key="2">
    <source>
        <dbReference type="EMBL" id="MCH86932.1"/>
    </source>
</evidence>
<dbReference type="AlphaFoldDB" id="A0A392MHG0"/>
<dbReference type="InterPro" id="IPR021109">
    <property type="entry name" value="Peptidase_aspartic_dom_sf"/>
</dbReference>
<dbReference type="EMBL" id="LXQA010011208">
    <property type="protein sequence ID" value="MCH86932.1"/>
    <property type="molecule type" value="Genomic_DNA"/>
</dbReference>
<dbReference type="CDD" id="cd00303">
    <property type="entry name" value="retropepsin_like"/>
    <property type="match status" value="1"/>
</dbReference>
<proteinExistence type="predicted"/>
<organism evidence="2 3">
    <name type="scientific">Trifolium medium</name>
    <dbReference type="NCBI Taxonomy" id="97028"/>
    <lineage>
        <taxon>Eukaryota</taxon>
        <taxon>Viridiplantae</taxon>
        <taxon>Streptophyta</taxon>
        <taxon>Embryophyta</taxon>
        <taxon>Tracheophyta</taxon>
        <taxon>Spermatophyta</taxon>
        <taxon>Magnoliopsida</taxon>
        <taxon>eudicotyledons</taxon>
        <taxon>Gunneridae</taxon>
        <taxon>Pentapetalae</taxon>
        <taxon>rosids</taxon>
        <taxon>fabids</taxon>
        <taxon>Fabales</taxon>
        <taxon>Fabaceae</taxon>
        <taxon>Papilionoideae</taxon>
        <taxon>50 kb inversion clade</taxon>
        <taxon>NPAAA clade</taxon>
        <taxon>Hologalegina</taxon>
        <taxon>IRL clade</taxon>
        <taxon>Trifolieae</taxon>
        <taxon>Trifolium</taxon>
    </lineage>
</organism>
<dbReference type="Gene3D" id="2.40.70.10">
    <property type="entry name" value="Acid Proteases"/>
    <property type="match status" value="1"/>
</dbReference>
<feature type="non-terminal residue" evidence="2">
    <location>
        <position position="378"/>
    </location>
</feature>
<sequence>MSEERKTKSQKVREEKNSLRNPPVQNLPYPHAQSKKDKERQYARFLDIFKRLQINIPFSEALEQMPTCAKFMKEILTKKRRYNDDETIQLDASCSAIIQRTLPTKEKDPGRVTLLVTIGNANVGKALIDLGLSINLIPLSVIERIGGMDITRTRMTLQVADKSITRPSGITEDVLVKVDKFIFPIDFVVMDIEEDDDVPLILGRPFLKTAHMMIDIDDGIMKVRVQDEEVSFNLWEAMKHSKDKGVCFKMDATEDAIMDVRKQLHRPSPLEQALTNALNDIDFEEEQEIKECLKELDALKEVSPLEAKIEELKDESKPVEVKLELKTLPSHLKYVFLEEGNSKSVIISNSLSTHEEKSLIEVLKENKKAIGWVLSDLK</sequence>
<comment type="caution">
    <text evidence="2">The sequence shown here is derived from an EMBL/GenBank/DDBJ whole genome shotgun (WGS) entry which is preliminary data.</text>
</comment>
<reference evidence="2 3" key="1">
    <citation type="journal article" date="2018" name="Front. Plant Sci.">
        <title>Red Clover (Trifolium pratense) and Zigzag Clover (T. medium) - A Picture of Genomic Similarities and Differences.</title>
        <authorList>
            <person name="Dluhosova J."/>
            <person name="Istvanek J."/>
            <person name="Nedelnik J."/>
            <person name="Repkova J."/>
        </authorList>
    </citation>
    <scope>NUCLEOTIDE SEQUENCE [LARGE SCALE GENOMIC DNA]</scope>
    <source>
        <strain evidence="3">cv. 10/8</strain>
        <tissue evidence="2">Leaf</tissue>
    </source>
</reference>
<gene>
    <name evidence="2" type="ORF">A2U01_0007795</name>
</gene>
<evidence type="ECO:0000313" key="3">
    <source>
        <dbReference type="Proteomes" id="UP000265520"/>
    </source>
</evidence>
<feature type="region of interest" description="Disordered" evidence="1">
    <location>
        <begin position="1"/>
        <end position="37"/>
    </location>
</feature>
<evidence type="ECO:0000256" key="1">
    <source>
        <dbReference type="SAM" id="MobiDB-lite"/>
    </source>
</evidence>
<accession>A0A392MHG0</accession>
<dbReference type="Proteomes" id="UP000265520">
    <property type="component" value="Unassembled WGS sequence"/>
</dbReference>
<name>A0A392MHG0_9FABA</name>
<dbReference type="SUPFAM" id="SSF50630">
    <property type="entry name" value="Acid proteases"/>
    <property type="match status" value="1"/>
</dbReference>
<protein>
    <submittedName>
        <fullName evidence="2">Uncharacterized protein</fullName>
    </submittedName>
</protein>